<keyword evidence="2" id="KW-1185">Reference proteome</keyword>
<comment type="caution">
    <text evidence="1">The sequence shown here is derived from an EMBL/GenBank/DDBJ whole genome shotgun (WGS) entry which is preliminary data.</text>
</comment>
<gene>
    <name evidence="1" type="ORF">GCM10011379_52400</name>
</gene>
<proteinExistence type="predicted"/>
<reference evidence="1" key="1">
    <citation type="journal article" date="2014" name="Int. J. Syst. Evol. Microbiol.">
        <title>Complete genome sequence of Corynebacterium casei LMG S-19264T (=DSM 44701T), isolated from a smear-ripened cheese.</title>
        <authorList>
            <consortium name="US DOE Joint Genome Institute (JGI-PGF)"/>
            <person name="Walter F."/>
            <person name="Albersmeier A."/>
            <person name="Kalinowski J."/>
            <person name="Ruckert C."/>
        </authorList>
    </citation>
    <scope>NUCLEOTIDE SEQUENCE</scope>
    <source>
        <strain evidence="1">CGMCC 1.15290</strain>
    </source>
</reference>
<protein>
    <submittedName>
        <fullName evidence="1">Uncharacterized protein</fullName>
    </submittedName>
</protein>
<accession>A0A917MZ59</accession>
<dbReference type="EMBL" id="BMIB01000006">
    <property type="protein sequence ID" value="GGH80876.1"/>
    <property type="molecule type" value="Genomic_DNA"/>
</dbReference>
<evidence type="ECO:0000313" key="2">
    <source>
        <dbReference type="Proteomes" id="UP000627292"/>
    </source>
</evidence>
<dbReference type="AlphaFoldDB" id="A0A917MZ59"/>
<sequence length="64" mass="7299">MFYTGKFTHAPTVRYFYIKIRVNVNRQKKGIGEVSLAQADPVVFTGVGSAGTYWYYHFCRGMAV</sequence>
<reference evidence="1" key="2">
    <citation type="submission" date="2020-09" db="EMBL/GenBank/DDBJ databases">
        <authorList>
            <person name="Sun Q."/>
            <person name="Zhou Y."/>
        </authorList>
    </citation>
    <scope>NUCLEOTIDE SEQUENCE</scope>
    <source>
        <strain evidence="1">CGMCC 1.15290</strain>
    </source>
</reference>
<evidence type="ECO:0000313" key="1">
    <source>
        <dbReference type="EMBL" id="GGH80876.1"/>
    </source>
</evidence>
<dbReference type="Proteomes" id="UP000627292">
    <property type="component" value="Unassembled WGS sequence"/>
</dbReference>
<name>A0A917MZ59_9BACT</name>
<organism evidence="1 2">
    <name type="scientific">Filimonas zeae</name>
    <dbReference type="NCBI Taxonomy" id="1737353"/>
    <lineage>
        <taxon>Bacteria</taxon>
        <taxon>Pseudomonadati</taxon>
        <taxon>Bacteroidota</taxon>
        <taxon>Chitinophagia</taxon>
        <taxon>Chitinophagales</taxon>
        <taxon>Chitinophagaceae</taxon>
        <taxon>Filimonas</taxon>
    </lineage>
</organism>